<dbReference type="EMBL" id="BFAD01000010">
    <property type="protein sequence ID" value="GBE86841.1"/>
    <property type="molecule type" value="Genomic_DNA"/>
</dbReference>
<dbReference type="GeneID" id="38783758"/>
<reference evidence="1 2" key="1">
    <citation type="journal article" date="2018" name="Sci. Rep.">
        <title>Genome sequence of the cauliflower mushroom Sparassis crispa (Hanabiratake) and its association with beneficial usage.</title>
        <authorList>
            <person name="Kiyama R."/>
            <person name="Furutani Y."/>
            <person name="Kawaguchi K."/>
            <person name="Nakanishi T."/>
        </authorList>
    </citation>
    <scope>NUCLEOTIDE SEQUENCE [LARGE SCALE GENOMIC DNA]</scope>
</reference>
<evidence type="ECO:0000313" key="2">
    <source>
        <dbReference type="Proteomes" id="UP000287166"/>
    </source>
</evidence>
<comment type="caution">
    <text evidence="1">The sequence shown here is derived from an EMBL/GenBank/DDBJ whole genome shotgun (WGS) entry which is preliminary data.</text>
</comment>
<dbReference type="InParanoid" id="A0A401GX93"/>
<dbReference type="AlphaFoldDB" id="A0A401GX93"/>
<organism evidence="1 2">
    <name type="scientific">Sparassis crispa</name>
    <dbReference type="NCBI Taxonomy" id="139825"/>
    <lineage>
        <taxon>Eukaryota</taxon>
        <taxon>Fungi</taxon>
        <taxon>Dikarya</taxon>
        <taxon>Basidiomycota</taxon>
        <taxon>Agaricomycotina</taxon>
        <taxon>Agaricomycetes</taxon>
        <taxon>Polyporales</taxon>
        <taxon>Sparassidaceae</taxon>
        <taxon>Sparassis</taxon>
    </lineage>
</organism>
<protein>
    <submittedName>
        <fullName evidence="1">Uncharacterized protein</fullName>
    </submittedName>
</protein>
<evidence type="ECO:0000313" key="1">
    <source>
        <dbReference type="EMBL" id="GBE86841.1"/>
    </source>
</evidence>
<name>A0A401GX93_9APHY</name>
<proteinExistence type="predicted"/>
<gene>
    <name evidence="1" type="ORF">SCP_1000830</name>
</gene>
<accession>A0A401GX93</accession>
<dbReference type="Proteomes" id="UP000287166">
    <property type="component" value="Unassembled WGS sequence"/>
</dbReference>
<keyword evidence="2" id="KW-1185">Reference proteome</keyword>
<dbReference type="RefSeq" id="XP_027617754.1">
    <property type="nucleotide sequence ID" value="XM_027761953.1"/>
</dbReference>
<sequence length="88" mass="10117">MISAMSSSTQRDLHGYRTGACNASRMIRESLTIDIGRYERVNVEFPELLNACHPHNGHSDDLALERVDDNPWNDIITHRLLERLLETQ</sequence>